<dbReference type="Pfam" id="PF00892">
    <property type="entry name" value="EamA"/>
    <property type="match status" value="2"/>
</dbReference>
<evidence type="ECO:0000256" key="3">
    <source>
        <dbReference type="ARBA" id="ARBA00022692"/>
    </source>
</evidence>
<protein>
    <submittedName>
        <fullName evidence="8">DMT family transporter</fullName>
    </submittedName>
</protein>
<dbReference type="InterPro" id="IPR000620">
    <property type="entry name" value="EamA_dom"/>
</dbReference>
<dbReference type="InterPro" id="IPR037185">
    <property type="entry name" value="EmrE-like"/>
</dbReference>
<evidence type="ECO:0000256" key="6">
    <source>
        <dbReference type="SAM" id="Phobius"/>
    </source>
</evidence>
<dbReference type="PANTHER" id="PTHR32322">
    <property type="entry name" value="INNER MEMBRANE TRANSPORTER"/>
    <property type="match status" value="1"/>
</dbReference>
<dbReference type="RefSeq" id="WP_346061557.1">
    <property type="nucleotide sequence ID" value="NZ_BAAADR010000004.1"/>
</dbReference>
<accession>A0ABW2EQM6</accession>
<dbReference type="PANTHER" id="PTHR32322:SF2">
    <property type="entry name" value="EAMA DOMAIN-CONTAINING PROTEIN"/>
    <property type="match status" value="1"/>
</dbReference>
<feature type="transmembrane region" description="Helical" evidence="6">
    <location>
        <begin position="279"/>
        <end position="300"/>
    </location>
</feature>
<feature type="transmembrane region" description="Helical" evidence="6">
    <location>
        <begin position="193"/>
        <end position="211"/>
    </location>
</feature>
<evidence type="ECO:0000313" key="9">
    <source>
        <dbReference type="Proteomes" id="UP001596411"/>
    </source>
</evidence>
<evidence type="ECO:0000256" key="4">
    <source>
        <dbReference type="ARBA" id="ARBA00022989"/>
    </source>
</evidence>
<evidence type="ECO:0000256" key="2">
    <source>
        <dbReference type="ARBA" id="ARBA00007362"/>
    </source>
</evidence>
<keyword evidence="5 6" id="KW-0472">Membrane</keyword>
<dbReference type="EMBL" id="JBHSZP010000002">
    <property type="protein sequence ID" value="MFC7088277.1"/>
    <property type="molecule type" value="Genomic_DNA"/>
</dbReference>
<evidence type="ECO:0000259" key="7">
    <source>
        <dbReference type="Pfam" id="PF00892"/>
    </source>
</evidence>
<feature type="transmembrane region" description="Helical" evidence="6">
    <location>
        <begin position="158"/>
        <end position="181"/>
    </location>
</feature>
<name>A0ABW2EQM6_9GAMM</name>
<comment type="caution">
    <text evidence="8">The sequence shown here is derived from an EMBL/GenBank/DDBJ whole genome shotgun (WGS) entry which is preliminary data.</text>
</comment>
<organism evidence="8 9">
    <name type="scientific">Halomonas salifodinae</name>
    <dbReference type="NCBI Taxonomy" id="438745"/>
    <lineage>
        <taxon>Bacteria</taxon>
        <taxon>Pseudomonadati</taxon>
        <taxon>Pseudomonadota</taxon>
        <taxon>Gammaproteobacteria</taxon>
        <taxon>Oceanospirillales</taxon>
        <taxon>Halomonadaceae</taxon>
        <taxon>Halomonas</taxon>
    </lineage>
</organism>
<feature type="transmembrane region" description="Helical" evidence="6">
    <location>
        <begin position="223"/>
        <end position="244"/>
    </location>
</feature>
<dbReference type="InterPro" id="IPR050638">
    <property type="entry name" value="AA-Vitamin_Transporters"/>
</dbReference>
<keyword evidence="9" id="KW-1185">Reference proteome</keyword>
<proteinExistence type="inferred from homology"/>
<gene>
    <name evidence="8" type="ORF">ACFQH5_01780</name>
</gene>
<feature type="domain" description="EamA" evidence="7">
    <location>
        <begin position="159"/>
        <end position="295"/>
    </location>
</feature>
<keyword evidence="3 6" id="KW-0812">Transmembrane</keyword>
<feature type="transmembrane region" description="Helical" evidence="6">
    <location>
        <begin position="40"/>
        <end position="59"/>
    </location>
</feature>
<feature type="transmembrane region" description="Helical" evidence="6">
    <location>
        <begin position="94"/>
        <end position="115"/>
    </location>
</feature>
<reference evidence="9" key="1">
    <citation type="journal article" date="2019" name="Int. J. Syst. Evol. Microbiol.">
        <title>The Global Catalogue of Microorganisms (GCM) 10K type strain sequencing project: providing services to taxonomists for standard genome sequencing and annotation.</title>
        <authorList>
            <consortium name="The Broad Institute Genomics Platform"/>
            <consortium name="The Broad Institute Genome Sequencing Center for Infectious Disease"/>
            <person name="Wu L."/>
            <person name="Ma J."/>
        </authorList>
    </citation>
    <scope>NUCLEOTIDE SEQUENCE [LARGE SCALE GENOMIC DNA]</scope>
    <source>
        <strain evidence="9">CGMCC 1.13666</strain>
    </source>
</reference>
<keyword evidence="4 6" id="KW-1133">Transmembrane helix</keyword>
<feature type="transmembrane region" description="Helical" evidence="6">
    <location>
        <begin position="127"/>
        <end position="146"/>
    </location>
</feature>
<sequence length="327" mass="34590">MDTRRSLDSQALGLMLVFCLTLGMQQVALKATADDISPVLQVALRSGIGALLVGGYVLARRQRLMFGDGNWKPGLVVGALFSLEYLLLGEALRFTSASHAVVFLYTAPVFAALLLHFRVPDERMARLQWGGIGLAFAGIAVAFLGPSGPAEAGSGLSVLWGDLLALLAGAAWGATTVVIRTSRLARVPAEQTLLYQLAAAFVLLLSGALALDQLAIDPTPLALASLGFQSVIVSFGGFLVWFWLLRHYQASRIGVLSFMTPLFGVGFGAWLLHEPIESGFLVGAVLVIAGISLVSGYGWLKTPGQRRRKAAAEAVARAGGCEARAVR</sequence>
<comment type="similarity">
    <text evidence="2">Belongs to the EamA transporter family.</text>
</comment>
<evidence type="ECO:0000256" key="1">
    <source>
        <dbReference type="ARBA" id="ARBA00004141"/>
    </source>
</evidence>
<dbReference type="Proteomes" id="UP001596411">
    <property type="component" value="Unassembled WGS sequence"/>
</dbReference>
<comment type="subcellular location">
    <subcellularLocation>
        <location evidence="1">Membrane</location>
        <topology evidence="1">Multi-pass membrane protein</topology>
    </subcellularLocation>
</comment>
<dbReference type="SUPFAM" id="SSF103481">
    <property type="entry name" value="Multidrug resistance efflux transporter EmrE"/>
    <property type="match status" value="2"/>
</dbReference>
<evidence type="ECO:0000256" key="5">
    <source>
        <dbReference type="ARBA" id="ARBA00023136"/>
    </source>
</evidence>
<feature type="transmembrane region" description="Helical" evidence="6">
    <location>
        <begin position="71"/>
        <end position="88"/>
    </location>
</feature>
<feature type="domain" description="EamA" evidence="7">
    <location>
        <begin position="13"/>
        <end position="143"/>
    </location>
</feature>
<evidence type="ECO:0000313" key="8">
    <source>
        <dbReference type="EMBL" id="MFC7088277.1"/>
    </source>
</evidence>
<feature type="transmembrane region" description="Helical" evidence="6">
    <location>
        <begin position="253"/>
        <end position="273"/>
    </location>
</feature>